<organism evidence="1 2">
    <name type="scientific">Candidatus Promineifilum breve</name>
    <dbReference type="NCBI Taxonomy" id="1806508"/>
    <lineage>
        <taxon>Bacteria</taxon>
        <taxon>Bacillati</taxon>
        <taxon>Chloroflexota</taxon>
        <taxon>Ardenticatenia</taxon>
        <taxon>Candidatus Promineifilales</taxon>
        <taxon>Candidatus Promineifilaceae</taxon>
        <taxon>Candidatus Promineifilum</taxon>
    </lineage>
</organism>
<evidence type="ECO:0000313" key="2">
    <source>
        <dbReference type="Proteomes" id="UP000215027"/>
    </source>
</evidence>
<dbReference type="OrthoDB" id="461315at2"/>
<reference evidence="1" key="1">
    <citation type="submission" date="2016-01" db="EMBL/GenBank/DDBJ databases">
        <authorList>
            <person name="Mcilroy J.S."/>
            <person name="Karst M S."/>
            <person name="Albertsen M."/>
        </authorList>
    </citation>
    <scope>NUCLEOTIDE SEQUENCE</scope>
    <source>
        <strain evidence="1">Cfx-K</strain>
    </source>
</reference>
<dbReference type="RefSeq" id="WP_095043235.1">
    <property type="nucleotide sequence ID" value="NZ_LN890655.1"/>
</dbReference>
<evidence type="ECO:0008006" key="3">
    <source>
        <dbReference type="Google" id="ProtNLM"/>
    </source>
</evidence>
<sequence length="68" mass="7686">MSMVLEGIQFVTDTSGKQKAVILDLERYSEIWEDIYDVLVARERENEPLESLEDVKKALIAEGNSAAQ</sequence>
<protein>
    <recommendedName>
        <fullName evidence="3">Prevent-host-death family protein</fullName>
    </recommendedName>
</protein>
<name>A0A170PGK0_9CHLR</name>
<dbReference type="Proteomes" id="UP000215027">
    <property type="component" value="Chromosome I"/>
</dbReference>
<accession>A0A170PGK0</accession>
<evidence type="ECO:0000313" key="1">
    <source>
        <dbReference type="EMBL" id="CUS03793.2"/>
    </source>
</evidence>
<dbReference type="KEGG" id="pbf:CFX0092_A1915"/>
<proteinExistence type="predicted"/>
<dbReference type="AlphaFoldDB" id="A0A170PGK0"/>
<keyword evidence="2" id="KW-1185">Reference proteome</keyword>
<gene>
    <name evidence="1" type="ORF">CFX0092_A1915</name>
</gene>
<dbReference type="EMBL" id="LN890655">
    <property type="protein sequence ID" value="CUS03793.2"/>
    <property type="molecule type" value="Genomic_DNA"/>
</dbReference>